<keyword evidence="5" id="KW-0539">Nucleus</keyword>
<dbReference type="GO" id="GO:0005634">
    <property type="term" value="C:nucleus"/>
    <property type="evidence" value="ECO:0007669"/>
    <property type="project" value="UniProtKB-SubCell"/>
</dbReference>
<keyword evidence="3" id="KW-0238">DNA-binding</keyword>
<organism evidence="7 8">
    <name type="scientific">Crotalaria pallida</name>
    <name type="common">Smooth rattlebox</name>
    <name type="synonym">Crotalaria striata</name>
    <dbReference type="NCBI Taxonomy" id="3830"/>
    <lineage>
        <taxon>Eukaryota</taxon>
        <taxon>Viridiplantae</taxon>
        <taxon>Streptophyta</taxon>
        <taxon>Embryophyta</taxon>
        <taxon>Tracheophyta</taxon>
        <taxon>Spermatophyta</taxon>
        <taxon>Magnoliopsida</taxon>
        <taxon>eudicotyledons</taxon>
        <taxon>Gunneridae</taxon>
        <taxon>Pentapetalae</taxon>
        <taxon>rosids</taxon>
        <taxon>fabids</taxon>
        <taxon>Fabales</taxon>
        <taxon>Fabaceae</taxon>
        <taxon>Papilionoideae</taxon>
        <taxon>50 kb inversion clade</taxon>
        <taxon>genistoids sensu lato</taxon>
        <taxon>core genistoids</taxon>
        <taxon>Crotalarieae</taxon>
        <taxon>Crotalaria</taxon>
    </lineage>
</organism>
<protein>
    <submittedName>
        <fullName evidence="7">Uncharacterized protein</fullName>
    </submittedName>
</protein>
<dbReference type="EMBL" id="JAYWIO010000008">
    <property type="protein sequence ID" value="KAK7244370.1"/>
    <property type="molecule type" value="Genomic_DNA"/>
</dbReference>
<evidence type="ECO:0000313" key="8">
    <source>
        <dbReference type="Proteomes" id="UP001372338"/>
    </source>
</evidence>
<dbReference type="Proteomes" id="UP001372338">
    <property type="component" value="Unassembled WGS sequence"/>
</dbReference>
<evidence type="ECO:0000256" key="6">
    <source>
        <dbReference type="SAM" id="MobiDB-lite"/>
    </source>
</evidence>
<evidence type="ECO:0000256" key="2">
    <source>
        <dbReference type="ARBA" id="ARBA00023015"/>
    </source>
</evidence>
<evidence type="ECO:0000256" key="3">
    <source>
        <dbReference type="ARBA" id="ARBA00023125"/>
    </source>
</evidence>
<comment type="caution">
    <text evidence="7">The sequence shown here is derived from an EMBL/GenBank/DDBJ whole genome shotgun (WGS) entry which is preliminary data.</text>
</comment>
<dbReference type="GO" id="GO:0003677">
    <property type="term" value="F:DNA binding"/>
    <property type="evidence" value="ECO:0007669"/>
    <property type="project" value="UniProtKB-KW"/>
</dbReference>
<keyword evidence="4" id="KW-0804">Transcription</keyword>
<dbReference type="PANTHER" id="PTHR10492:SF57">
    <property type="entry name" value="ATP-DEPENDENT DNA HELICASE"/>
    <property type="match status" value="1"/>
</dbReference>
<evidence type="ECO:0000256" key="4">
    <source>
        <dbReference type="ARBA" id="ARBA00023163"/>
    </source>
</evidence>
<dbReference type="PANTHER" id="PTHR10492">
    <property type="match status" value="1"/>
</dbReference>
<proteinExistence type="predicted"/>
<keyword evidence="2" id="KW-0805">Transcription regulation</keyword>
<feature type="region of interest" description="Disordered" evidence="6">
    <location>
        <begin position="486"/>
        <end position="513"/>
    </location>
</feature>
<evidence type="ECO:0000256" key="1">
    <source>
        <dbReference type="ARBA" id="ARBA00004123"/>
    </source>
</evidence>
<gene>
    <name evidence="7" type="ORF">RIF29_39191</name>
</gene>
<feature type="compositionally biased region" description="Basic residues" evidence="6">
    <location>
        <begin position="503"/>
        <end position="513"/>
    </location>
</feature>
<sequence length="1086" mass="123595">MSLARNSAQLLKVERVFKCVVWAMREQVTPPPSSTSKRKISKLEDCDGSFSNAKVRYQNLTGEENNSRSPVLNSVLEDVTNVIEHSYYQESAPGSQFNSVHPSEVTRTPDLNSVVRSYIEISQYRAEKVLSTIRDASVEPNIVTSAMQCSQMQVSNSDKSDIIECSVPRVGVIGHEKKLTFKSVNSIVCYLSQRLTNVEDNSKRKVGASKTSNDAVAAGVEARSQPNGMLTIDAAQPLRRSSRFRMLGSLGLSDPKKCGVQSSEPEQSQWWKENIDPGIRNDGVLGHEKNFTYKSVNPVVCDLSQQCSNFEDKRKRNVGSLNTCNDAVMVNTVERSFEPVSKLTYYAAQPLRRSKRFRLLESLGSSDPGKLRGQISGKENIDPESNYDGVLHHGKKLTLKSVNSIVCDVSQQVPKVEGEQIDRKLSIGATQPLRRSKRFKLFSSLSTSEAGKVNVKLDCGQSSVSSRNQDLEENFHSDCIDDHVKDDKKLTDSSHSGVGLERRSKRQRQRKVSVNKFQPLRRSKRFNLVFRMARDRLDGNEVDELKLRLIRKRSKDSRMYNLPTTDEVAALIPVVYTIEFQKRGLPHAHILLFLDARAKYPNPEDIDSIISAEIPDAEKKPKLYEAVKEFMLHGLCGLANRRSPCMIDGRCSKFFPKKFEPETKVDEDGYPIYRRRDNGHTIEKGGHIYDNRDVVPFNEKLLMMGQSHINTEWCNQGRSIKYLFKYINKGTDRVTAALYQESDGSNAQPVDEIKVYYDCRYISACEAAWRIFAILQPQHIQNLGLVEIEKILRRSGRSLSEWSSMPQPQGSTLDIMNNPLIAEQLNFCREEQLNEYQTLRSSMTDEQYNVFNEIILSIDSESVQYFIQDLKMATANMEGISMDILSRTRLIRNFNNIKDKIGTWDFSSSNTSISEILAGTVYFTNFIPSTSSFLNVPSVFHHPVLLNNYEHGFTVLPDFAKAYGGELGAYWVVYCPDGEIKRILFEQSSKSSGVIHGREWRELVETFGIRGGQEIHFYYLRNQHFRMEVPSWDGYLYPKIRDIEGWMVEDEVSDEEDDESMDLSDVSEIMDFEEDEMVVHIPDEDI</sequence>
<accession>A0AAN9E1C9</accession>
<dbReference type="AlphaFoldDB" id="A0AAN9E1C9"/>
<reference evidence="7 8" key="1">
    <citation type="submission" date="2024-01" db="EMBL/GenBank/DDBJ databases">
        <title>The genomes of 5 underutilized Papilionoideae crops provide insights into root nodulation and disease resistanc.</title>
        <authorList>
            <person name="Yuan L."/>
        </authorList>
    </citation>
    <scope>NUCLEOTIDE SEQUENCE [LARGE SCALE GENOMIC DNA]</scope>
    <source>
        <strain evidence="7">ZHUSHIDOU_FW_LH</strain>
        <tissue evidence="7">Leaf</tissue>
    </source>
</reference>
<evidence type="ECO:0000256" key="5">
    <source>
        <dbReference type="ARBA" id="ARBA00023242"/>
    </source>
</evidence>
<evidence type="ECO:0000313" key="7">
    <source>
        <dbReference type="EMBL" id="KAK7244370.1"/>
    </source>
</evidence>
<dbReference type="SUPFAM" id="SSF101936">
    <property type="entry name" value="DNA-binding pseudobarrel domain"/>
    <property type="match status" value="1"/>
</dbReference>
<dbReference type="InterPro" id="IPR015300">
    <property type="entry name" value="DNA-bd_pseudobarrel_sf"/>
</dbReference>
<name>A0AAN9E1C9_CROPI</name>
<comment type="subcellular location">
    <subcellularLocation>
        <location evidence="1">Nucleus</location>
    </subcellularLocation>
</comment>
<keyword evidence="8" id="KW-1185">Reference proteome</keyword>